<dbReference type="InterPro" id="IPR051131">
    <property type="entry name" value="NEK_Ser/Thr_kinase_NIMA"/>
</dbReference>
<dbReference type="EC" id="2.7.11.1" evidence="1"/>
<comment type="caution">
    <text evidence="11">The sequence shown here is derived from an EMBL/GenBank/DDBJ whole genome shotgun (WGS) entry which is preliminary data.</text>
</comment>
<dbReference type="PANTHER" id="PTHR44899">
    <property type="entry name" value="CAMK FAMILY PROTEIN KINASE"/>
    <property type="match status" value="1"/>
</dbReference>
<keyword evidence="2" id="KW-0723">Serine/threonine-protein kinase</keyword>
<evidence type="ECO:0000259" key="10">
    <source>
        <dbReference type="PROSITE" id="PS50011"/>
    </source>
</evidence>
<evidence type="ECO:0000256" key="2">
    <source>
        <dbReference type="ARBA" id="ARBA00022527"/>
    </source>
</evidence>
<accession>A0A8S1UL96</accession>
<evidence type="ECO:0000313" key="11">
    <source>
        <dbReference type="EMBL" id="CAD8164877.1"/>
    </source>
</evidence>
<evidence type="ECO:0000256" key="3">
    <source>
        <dbReference type="ARBA" id="ARBA00022679"/>
    </source>
</evidence>
<feature type="domain" description="Protein kinase" evidence="10">
    <location>
        <begin position="1"/>
        <end position="112"/>
    </location>
</feature>
<evidence type="ECO:0000256" key="9">
    <source>
        <dbReference type="SAM" id="MobiDB-lite"/>
    </source>
</evidence>
<dbReference type="AlphaFoldDB" id="A0A8S1UL96"/>
<dbReference type="GO" id="GO:0005524">
    <property type="term" value="F:ATP binding"/>
    <property type="evidence" value="ECO:0007669"/>
    <property type="project" value="UniProtKB-KW"/>
</dbReference>
<dbReference type="OrthoDB" id="248923at2759"/>
<feature type="compositionally biased region" description="Basic residues" evidence="9">
    <location>
        <begin position="266"/>
        <end position="276"/>
    </location>
</feature>
<evidence type="ECO:0000256" key="4">
    <source>
        <dbReference type="ARBA" id="ARBA00022741"/>
    </source>
</evidence>
<gene>
    <name evidence="11" type="ORF">PPENT_87.1.T0410258</name>
</gene>
<dbReference type="EMBL" id="CAJJDO010000041">
    <property type="protein sequence ID" value="CAD8164877.1"/>
    <property type="molecule type" value="Genomic_DNA"/>
</dbReference>
<evidence type="ECO:0000256" key="5">
    <source>
        <dbReference type="ARBA" id="ARBA00022777"/>
    </source>
</evidence>
<feature type="compositionally biased region" description="Polar residues" evidence="9">
    <location>
        <begin position="171"/>
        <end position="188"/>
    </location>
</feature>
<feature type="compositionally biased region" description="Polar residues" evidence="9">
    <location>
        <begin position="146"/>
        <end position="162"/>
    </location>
</feature>
<proteinExistence type="predicted"/>
<evidence type="ECO:0000256" key="6">
    <source>
        <dbReference type="ARBA" id="ARBA00022840"/>
    </source>
</evidence>
<evidence type="ECO:0000313" key="12">
    <source>
        <dbReference type="Proteomes" id="UP000689195"/>
    </source>
</evidence>
<dbReference type="Pfam" id="PF00069">
    <property type="entry name" value="Pkinase"/>
    <property type="match status" value="1"/>
</dbReference>
<dbReference type="PANTHER" id="PTHR44899:SF3">
    <property type="entry name" value="SERINE_THREONINE-PROTEIN KINASE NEK1"/>
    <property type="match status" value="1"/>
</dbReference>
<feature type="region of interest" description="Disordered" evidence="9">
    <location>
        <begin position="146"/>
        <end position="276"/>
    </location>
</feature>
<organism evidence="11 12">
    <name type="scientific">Paramecium pentaurelia</name>
    <dbReference type="NCBI Taxonomy" id="43138"/>
    <lineage>
        <taxon>Eukaryota</taxon>
        <taxon>Sar</taxon>
        <taxon>Alveolata</taxon>
        <taxon>Ciliophora</taxon>
        <taxon>Intramacronucleata</taxon>
        <taxon>Oligohymenophorea</taxon>
        <taxon>Peniculida</taxon>
        <taxon>Parameciidae</taxon>
        <taxon>Paramecium</taxon>
    </lineage>
</organism>
<evidence type="ECO:0000256" key="8">
    <source>
        <dbReference type="ARBA" id="ARBA00048679"/>
    </source>
</evidence>
<keyword evidence="12" id="KW-1185">Reference proteome</keyword>
<dbReference type="GO" id="GO:0004674">
    <property type="term" value="F:protein serine/threonine kinase activity"/>
    <property type="evidence" value="ECO:0007669"/>
    <property type="project" value="UniProtKB-KW"/>
</dbReference>
<reference evidence="11" key="1">
    <citation type="submission" date="2021-01" db="EMBL/GenBank/DDBJ databases">
        <authorList>
            <consortium name="Genoscope - CEA"/>
            <person name="William W."/>
        </authorList>
    </citation>
    <scope>NUCLEOTIDE SEQUENCE</scope>
</reference>
<keyword evidence="3" id="KW-0808">Transferase</keyword>
<dbReference type="InterPro" id="IPR000719">
    <property type="entry name" value="Prot_kinase_dom"/>
</dbReference>
<evidence type="ECO:0000256" key="7">
    <source>
        <dbReference type="ARBA" id="ARBA00047899"/>
    </source>
</evidence>
<dbReference type="Proteomes" id="UP000689195">
    <property type="component" value="Unassembled WGS sequence"/>
</dbReference>
<keyword evidence="5" id="KW-0418">Kinase</keyword>
<comment type="catalytic activity">
    <reaction evidence="7">
        <text>L-threonyl-[protein] + ATP = O-phospho-L-threonyl-[protein] + ADP + H(+)</text>
        <dbReference type="Rhea" id="RHEA:46608"/>
        <dbReference type="Rhea" id="RHEA-COMP:11060"/>
        <dbReference type="Rhea" id="RHEA-COMP:11605"/>
        <dbReference type="ChEBI" id="CHEBI:15378"/>
        <dbReference type="ChEBI" id="CHEBI:30013"/>
        <dbReference type="ChEBI" id="CHEBI:30616"/>
        <dbReference type="ChEBI" id="CHEBI:61977"/>
        <dbReference type="ChEBI" id="CHEBI:456216"/>
        <dbReference type="EC" id="2.7.11.1"/>
    </reaction>
</comment>
<comment type="catalytic activity">
    <reaction evidence="8">
        <text>L-seryl-[protein] + ATP = O-phospho-L-seryl-[protein] + ADP + H(+)</text>
        <dbReference type="Rhea" id="RHEA:17989"/>
        <dbReference type="Rhea" id="RHEA-COMP:9863"/>
        <dbReference type="Rhea" id="RHEA-COMP:11604"/>
        <dbReference type="ChEBI" id="CHEBI:15378"/>
        <dbReference type="ChEBI" id="CHEBI:29999"/>
        <dbReference type="ChEBI" id="CHEBI:30616"/>
        <dbReference type="ChEBI" id="CHEBI:83421"/>
        <dbReference type="ChEBI" id="CHEBI:456216"/>
        <dbReference type="EC" id="2.7.11.1"/>
    </reaction>
</comment>
<name>A0A8S1UL96_9CILI</name>
<dbReference type="PROSITE" id="PS50011">
    <property type="entry name" value="PROTEIN_KINASE_DOM"/>
    <property type="match status" value="1"/>
</dbReference>
<protein>
    <recommendedName>
        <fullName evidence="1">non-specific serine/threonine protein kinase</fullName>
        <ecNumber evidence="1">2.7.11.1</ecNumber>
    </recommendedName>
</protein>
<sequence length="276" mass="32134">MAKTQTGTPYYASPEVCRDQPYSNPSDTWLIGYVIYEMATLKPPFRATDLKDLFRKISDGIYEKLPYQYSKELNFMIASLQKPNYELILNDSTIKKYIDQFELQSQQQQQYFKAQLFQTILLPKNLKQLQIKLLTPLYDIKQPIQQLPNQPKSTRSVSFNEQKYTERSKSHTPQCQKKQPNVISNQQIPRPKIPLAPAKQQQPVNVLNDPKNYKPQDRTVSAMRAQSPCSVRKSIDQKQNQNPSPLARKSNPYIKNNDENTNANILKKRNIMPLKR</sequence>
<keyword evidence="4" id="KW-0547">Nucleotide-binding</keyword>
<keyword evidence="6" id="KW-0067">ATP-binding</keyword>
<evidence type="ECO:0000256" key="1">
    <source>
        <dbReference type="ARBA" id="ARBA00012513"/>
    </source>
</evidence>